<keyword evidence="1" id="KW-0488">Methylation</keyword>
<dbReference type="GO" id="GO:0046872">
    <property type="term" value="F:metal ion binding"/>
    <property type="evidence" value="ECO:0007669"/>
    <property type="project" value="UniProtKB-KW"/>
</dbReference>
<proteinExistence type="inferred from homology"/>
<evidence type="ECO:0000256" key="3">
    <source>
        <dbReference type="ARBA" id="ARBA00023288"/>
    </source>
</evidence>
<evidence type="ECO:0000259" key="6">
    <source>
        <dbReference type="PROSITE" id="PS50846"/>
    </source>
</evidence>
<dbReference type="InterPro" id="IPR036163">
    <property type="entry name" value="HMA_dom_sf"/>
</dbReference>
<evidence type="ECO:0000313" key="7">
    <source>
        <dbReference type="EMBL" id="KAJ4829125.1"/>
    </source>
</evidence>
<dbReference type="Gene3D" id="3.30.70.100">
    <property type="match status" value="1"/>
</dbReference>
<keyword evidence="4" id="KW-0636">Prenylation</keyword>
<evidence type="ECO:0000256" key="4">
    <source>
        <dbReference type="ARBA" id="ARBA00023289"/>
    </source>
</evidence>
<feature type="domain" description="HMA" evidence="6">
    <location>
        <begin position="1"/>
        <end position="63"/>
    </location>
</feature>
<dbReference type="PROSITE" id="PS50846">
    <property type="entry name" value="HMA_2"/>
    <property type="match status" value="1"/>
</dbReference>
<evidence type="ECO:0000313" key="8">
    <source>
        <dbReference type="Proteomes" id="UP001141552"/>
    </source>
</evidence>
<protein>
    <recommendedName>
        <fullName evidence="6">HMA domain-containing protein</fullName>
    </recommendedName>
</protein>
<keyword evidence="3" id="KW-0449">Lipoprotein</keyword>
<keyword evidence="2" id="KW-0479">Metal-binding</keyword>
<feature type="non-terminal residue" evidence="7">
    <location>
        <position position="1"/>
    </location>
</feature>
<dbReference type="Pfam" id="PF00403">
    <property type="entry name" value="HMA"/>
    <property type="match status" value="1"/>
</dbReference>
<comment type="similarity">
    <text evidence="5">Belongs to the HIPP family.</text>
</comment>
<dbReference type="PANTHER" id="PTHR45868">
    <property type="entry name" value="HEAVY METAL-ASSOCIATED ISOPRENYLATED PLANT PROTEIN 33-RELATED"/>
    <property type="match status" value="1"/>
</dbReference>
<dbReference type="InterPro" id="IPR006121">
    <property type="entry name" value="HMA_dom"/>
</dbReference>
<comment type="caution">
    <text evidence="7">The sequence shown here is derived from an EMBL/GenBank/DDBJ whole genome shotgun (WGS) entry which is preliminary data.</text>
</comment>
<gene>
    <name evidence="7" type="ORF">Tsubulata_011810</name>
</gene>
<keyword evidence="8" id="KW-1185">Reference proteome</keyword>
<dbReference type="Proteomes" id="UP001141552">
    <property type="component" value="Unassembled WGS sequence"/>
</dbReference>
<evidence type="ECO:0000256" key="5">
    <source>
        <dbReference type="ARBA" id="ARBA00024045"/>
    </source>
</evidence>
<dbReference type="SUPFAM" id="SSF55008">
    <property type="entry name" value="HMA, heavy metal-associated domain"/>
    <property type="match status" value="1"/>
</dbReference>
<evidence type="ECO:0000256" key="2">
    <source>
        <dbReference type="ARBA" id="ARBA00022723"/>
    </source>
</evidence>
<sequence length="83" mass="9308">IIFLRVNLQCCEECPTRAEKKLQKLHGVLAVSMDTLHDLVLLSGTLDPQVVVKKFAKWGKRAVLLSPVEDPTHAWACIWSPKS</sequence>
<dbReference type="AlphaFoldDB" id="A0A9Q0J6C4"/>
<dbReference type="OrthoDB" id="811870at2759"/>
<accession>A0A9Q0J6C4</accession>
<reference evidence="7" key="1">
    <citation type="submission" date="2022-02" db="EMBL/GenBank/DDBJ databases">
        <authorList>
            <person name="Henning P.M."/>
            <person name="McCubbin A.G."/>
            <person name="Shore J.S."/>
        </authorList>
    </citation>
    <scope>NUCLEOTIDE SEQUENCE</scope>
    <source>
        <strain evidence="7">F60SS</strain>
        <tissue evidence="7">Leaves</tissue>
    </source>
</reference>
<dbReference type="PANTHER" id="PTHR45868:SF74">
    <property type="entry name" value="HEAVY METAL-ASSOCIATED ISOPRENYLATED PLANT PROTEIN 33"/>
    <property type="match status" value="1"/>
</dbReference>
<name>A0A9Q0J6C4_9ROSI</name>
<reference evidence="7" key="2">
    <citation type="journal article" date="2023" name="Plants (Basel)">
        <title>Annotation of the Turnera subulata (Passifloraceae) Draft Genome Reveals the S-Locus Evolved after the Divergence of Turneroideae from Passifloroideae in a Stepwise Manner.</title>
        <authorList>
            <person name="Henning P.M."/>
            <person name="Roalson E.H."/>
            <person name="Mir W."/>
            <person name="McCubbin A.G."/>
            <person name="Shore J.S."/>
        </authorList>
    </citation>
    <scope>NUCLEOTIDE SEQUENCE</scope>
    <source>
        <strain evidence="7">F60SS</strain>
    </source>
</reference>
<organism evidence="7 8">
    <name type="scientific">Turnera subulata</name>
    <dbReference type="NCBI Taxonomy" id="218843"/>
    <lineage>
        <taxon>Eukaryota</taxon>
        <taxon>Viridiplantae</taxon>
        <taxon>Streptophyta</taxon>
        <taxon>Embryophyta</taxon>
        <taxon>Tracheophyta</taxon>
        <taxon>Spermatophyta</taxon>
        <taxon>Magnoliopsida</taxon>
        <taxon>eudicotyledons</taxon>
        <taxon>Gunneridae</taxon>
        <taxon>Pentapetalae</taxon>
        <taxon>rosids</taxon>
        <taxon>fabids</taxon>
        <taxon>Malpighiales</taxon>
        <taxon>Passifloraceae</taxon>
        <taxon>Turnera</taxon>
    </lineage>
</organism>
<dbReference type="EMBL" id="JAKUCV010005986">
    <property type="protein sequence ID" value="KAJ4829125.1"/>
    <property type="molecule type" value="Genomic_DNA"/>
</dbReference>
<evidence type="ECO:0000256" key="1">
    <source>
        <dbReference type="ARBA" id="ARBA00022481"/>
    </source>
</evidence>